<dbReference type="Proteomes" id="UP000267342">
    <property type="component" value="Chromosome"/>
</dbReference>
<dbReference type="OrthoDB" id="9797850at2"/>
<proteinExistence type="predicted"/>
<dbReference type="PROSITE" id="PS50983">
    <property type="entry name" value="FE_B12_PBP"/>
    <property type="match status" value="1"/>
</dbReference>
<dbReference type="KEGG" id="zpl:ZBT109_1301"/>
<name>A0A348HEK9_9GAMM</name>
<dbReference type="Gene3D" id="3.40.50.1980">
    <property type="entry name" value="Nitrogenase molybdenum iron protein domain"/>
    <property type="match status" value="2"/>
</dbReference>
<accession>A0A348HEK9</accession>
<dbReference type="EMBL" id="AP018933">
    <property type="protein sequence ID" value="BBG30061.1"/>
    <property type="molecule type" value="Genomic_DNA"/>
</dbReference>
<dbReference type="Pfam" id="PF01497">
    <property type="entry name" value="Peripla_BP_2"/>
    <property type="match status" value="1"/>
</dbReference>
<dbReference type="RefSeq" id="WP_038278890.1">
    <property type="nucleotide sequence ID" value="NZ_AP018933.1"/>
</dbReference>
<keyword evidence="4" id="KW-1185">Reference proteome</keyword>
<dbReference type="InterPro" id="IPR002491">
    <property type="entry name" value="ABC_transptr_periplasmic_BD"/>
</dbReference>
<dbReference type="STRING" id="1123510.GCA_000620025_00296"/>
<sequence>MRHRSLFRLALSGVLLASSVLAVASTPLAYTPVSLDNCGQSLSFSRPPLRIVTLGQNSAEIVLALGQAKRLAASGVWLDPVPEALREQASHVPVLAGRHPAFETVLAQQPDLVAAQFVADIGPQGRTARREQFTQAGVPTYLSPTDCKQKVAASTIDGARQAPFTIDTLYQEIHELATIMGVPERGDALVASLQQRIEQATRQQLAQDRRAPTVLYWFSSAQLGGDAWVAGAKGAPAWINRTLGVRNVIDSAEEWPAVSWERIAAADPDIIVIGSMARRHFTADDIEAKQQFLDQDPLARQLTAVREGHIVVMPARAMNPSLDTVEGVELLAKALRDFGWQR</sequence>
<dbReference type="PANTHER" id="PTHR30535">
    <property type="entry name" value="VITAMIN B12-BINDING PROTEIN"/>
    <property type="match status" value="1"/>
</dbReference>
<evidence type="ECO:0000313" key="3">
    <source>
        <dbReference type="EMBL" id="BBG30061.1"/>
    </source>
</evidence>
<evidence type="ECO:0000259" key="2">
    <source>
        <dbReference type="PROSITE" id="PS50983"/>
    </source>
</evidence>
<reference evidence="3 4" key="1">
    <citation type="submission" date="2018-09" db="EMBL/GenBank/DDBJ databases">
        <title>Zymobacter palmae IAM14233 (=T109) whole genome analysis.</title>
        <authorList>
            <person name="Yanase H."/>
        </authorList>
    </citation>
    <scope>NUCLEOTIDE SEQUENCE [LARGE SCALE GENOMIC DNA]</scope>
    <source>
        <strain evidence="3 4">IAM14233</strain>
    </source>
</reference>
<protein>
    <submittedName>
        <fullName evidence="3">Iron compound ABC transporter, periplasmic iron compound-binding protein</fullName>
    </submittedName>
</protein>
<organism evidence="3 4">
    <name type="scientific">Zymobacter palmae</name>
    <dbReference type="NCBI Taxonomy" id="33074"/>
    <lineage>
        <taxon>Bacteria</taxon>
        <taxon>Pseudomonadati</taxon>
        <taxon>Pseudomonadota</taxon>
        <taxon>Gammaproteobacteria</taxon>
        <taxon>Oceanospirillales</taxon>
        <taxon>Halomonadaceae</taxon>
        <taxon>Zymobacter group</taxon>
        <taxon>Zymobacter</taxon>
    </lineage>
</organism>
<dbReference type="SUPFAM" id="SSF53807">
    <property type="entry name" value="Helical backbone' metal receptor"/>
    <property type="match status" value="1"/>
</dbReference>
<evidence type="ECO:0000256" key="1">
    <source>
        <dbReference type="SAM" id="SignalP"/>
    </source>
</evidence>
<keyword evidence="1" id="KW-0732">Signal</keyword>
<feature type="domain" description="Fe/B12 periplasmic-binding" evidence="2">
    <location>
        <begin position="50"/>
        <end position="342"/>
    </location>
</feature>
<evidence type="ECO:0000313" key="4">
    <source>
        <dbReference type="Proteomes" id="UP000267342"/>
    </source>
</evidence>
<feature type="chain" id="PRO_5016963804" evidence="1">
    <location>
        <begin position="25"/>
        <end position="342"/>
    </location>
</feature>
<feature type="signal peptide" evidence="1">
    <location>
        <begin position="1"/>
        <end position="24"/>
    </location>
</feature>
<dbReference type="AlphaFoldDB" id="A0A348HEK9"/>
<dbReference type="PANTHER" id="PTHR30535:SF7">
    <property type="entry name" value="IRON(III) DICITRATE-BINDING PROTEIN"/>
    <property type="match status" value="1"/>
</dbReference>
<gene>
    <name evidence="3" type="ORF">ZBT109_1301</name>
</gene>
<dbReference type="InterPro" id="IPR050902">
    <property type="entry name" value="ABC_Transporter_SBP"/>
</dbReference>